<dbReference type="OrthoDB" id="416786at2759"/>
<proteinExistence type="predicted"/>
<reference evidence="1" key="1">
    <citation type="journal article" date="2021" name="Nat. Commun.">
        <title>Genetic determinants of endophytism in the Arabidopsis root mycobiome.</title>
        <authorList>
            <person name="Mesny F."/>
            <person name="Miyauchi S."/>
            <person name="Thiergart T."/>
            <person name="Pickel B."/>
            <person name="Atanasova L."/>
            <person name="Karlsson M."/>
            <person name="Huettel B."/>
            <person name="Barry K.W."/>
            <person name="Haridas S."/>
            <person name="Chen C."/>
            <person name="Bauer D."/>
            <person name="Andreopoulos W."/>
            <person name="Pangilinan J."/>
            <person name="LaButti K."/>
            <person name="Riley R."/>
            <person name="Lipzen A."/>
            <person name="Clum A."/>
            <person name="Drula E."/>
            <person name="Henrissat B."/>
            <person name="Kohler A."/>
            <person name="Grigoriev I.V."/>
            <person name="Martin F.M."/>
            <person name="Hacquard S."/>
        </authorList>
    </citation>
    <scope>NUCLEOTIDE SEQUENCE</scope>
    <source>
        <strain evidence="1">MPI-CAGE-AT-0021</strain>
    </source>
</reference>
<gene>
    <name evidence="1" type="ORF">B0J13DRAFT_621885</name>
</gene>
<comment type="caution">
    <text evidence="1">The sequence shown here is derived from an EMBL/GenBank/DDBJ whole genome shotgun (WGS) entry which is preliminary data.</text>
</comment>
<organism evidence="1 2">
    <name type="scientific">Dactylonectria estremocensis</name>
    <dbReference type="NCBI Taxonomy" id="1079267"/>
    <lineage>
        <taxon>Eukaryota</taxon>
        <taxon>Fungi</taxon>
        <taxon>Dikarya</taxon>
        <taxon>Ascomycota</taxon>
        <taxon>Pezizomycotina</taxon>
        <taxon>Sordariomycetes</taxon>
        <taxon>Hypocreomycetidae</taxon>
        <taxon>Hypocreales</taxon>
        <taxon>Nectriaceae</taxon>
        <taxon>Dactylonectria</taxon>
    </lineage>
</organism>
<accession>A0A9P9EYK9</accession>
<name>A0A9P9EYK9_9HYPO</name>
<dbReference type="AlphaFoldDB" id="A0A9P9EYK9"/>
<dbReference type="EMBL" id="JAGMUU010000008">
    <property type="protein sequence ID" value="KAH7146966.1"/>
    <property type="molecule type" value="Genomic_DNA"/>
</dbReference>
<sequence>MIEEDFNELLAIGKVLQARVPFEYVVHQIRNIRQPDAEDSYWKYHLSHAQDTRFTSYINILYSTDDAAGVENDDAESEATIKVFSRHRLVEPLASNYFTVTEPSLSTASNIEGLETSHLCPYRFFLNLIIQQGQNISAVNWKIF</sequence>
<evidence type="ECO:0000313" key="1">
    <source>
        <dbReference type="EMBL" id="KAH7146966.1"/>
    </source>
</evidence>
<keyword evidence="2" id="KW-1185">Reference proteome</keyword>
<evidence type="ECO:0000313" key="2">
    <source>
        <dbReference type="Proteomes" id="UP000717696"/>
    </source>
</evidence>
<protein>
    <submittedName>
        <fullName evidence="1">Uncharacterized protein</fullName>
    </submittedName>
</protein>
<dbReference type="Proteomes" id="UP000717696">
    <property type="component" value="Unassembled WGS sequence"/>
</dbReference>